<feature type="compositionally biased region" description="Polar residues" evidence="1">
    <location>
        <begin position="345"/>
        <end position="354"/>
    </location>
</feature>
<reference evidence="2" key="1">
    <citation type="submission" date="2022-07" db="EMBL/GenBank/DDBJ databases">
        <title>Phylogenomic reconstructions and comparative analyses of Kickxellomycotina fungi.</title>
        <authorList>
            <person name="Reynolds N.K."/>
            <person name="Stajich J.E."/>
            <person name="Barry K."/>
            <person name="Grigoriev I.V."/>
            <person name="Crous P."/>
            <person name="Smith M.E."/>
        </authorList>
    </citation>
    <scope>NUCLEOTIDE SEQUENCE</scope>
    <source>
        <strain evidence="2">NBRC 32514</strain>
    </source>
</reference>
<gene>
    <name evidence="2" type="ORF">LPJ53_006494</name>
</gene>
<evidence type="ECO:0000256" key="1">
    <source>
        <dbReference type="SAM" id="MobiDB-lite"/>
    </source>
</evidence>
<sequence length="534" mass="55368">MSAPRSPDTSDLDLEDPVKGLKIQAAGNRLQRNLAERQQLAATIPPPPTIAATQIVPETDSDISLVNHLIKSIKDGSAPPATDRSSEPAAHQHSTGSSSASAAAVTHPQAPPHKDTAISPSSGRLHNTGRRMSLTGRIRENFTGIVAGWDPTRKPAPSVTHTAPPSINHSRNHTANNSGTSTNAHSRVPSIGEGEVDMDEVSVALDLSPSTMPLTETSSSSAGLASKQYPVHLSPATTASAGDSRIPRTRHGAMGISALDVVEEIPERKSNELESRSESESCDSLPSAQALDGQPCTSSGHSSTSDIEPLSSEEQISPVSLSGLPQDPTSVSGLVDSLAHHRRVGSTSSRTNSRAGGLIKAIGGSGGGSSSRGHSRHGSFSSTAKARVSTSTTSISAVGPSAPHTAYNESATEPMQTLSGEIDSRRTSVGSIVSGRDDSTYNNSGSGQQAALPLEVTVSARGSFSKPSYPTQPPRPTDMDDNNSVISQVTERLTELTKKASDKAPVPTIAESPVAIIPASSKAKSGNVLYEPFE</sequence>
<feature type="region of interest" description="Disordered" evidence="1">
    <location>
        <begin position="235"/>
        <end position="483"/>
    </location>
</feature>
<comment type="caution">
    <text evidence="2">The sequence shown here is derived from an EMBL/GenBank/DDBJ whole genome shotgun (WGS) entry which is preliminary data.</text>
</comment>
<organism evidence="2 3">
    <name type="scientific">Coemansia erecta</name>
    <dbReference type="NCBI Taxonomy" id="147472"/>
    <lineage>
        <taxon>Eukaryota</taxon>
        <taxon>Fungi</taxon>
        <taxon>Fungi incertae sedis</taxon>
        <taxon>Zoopagomycota</taxon>
        <taxon>Kickxellomycotina</taxon>
        <taxon>Kickxellomycetes</taxon>
        <taxon>Kickxellales</taxon>
        <taxon>Kickxellaceae</taxon>
        <taxon>Coemansia</taxon>
    </lineage>
</organism>
<feature type="non-terminal residue" evidence="2">
    <location>
        <position position="534"/>
    </location>
</feature>
<dbReference type="AlphaFoldDB" id="A0A9W8CNX0"/>
<feature type="compositionally biased region" description="Polar residues" evidence="1">
    <location>
        <begin position="407"/>
        <end position="419"/>
    </location>
</feature>
<dbReference type="Proteomes" id="UP001149813">
    <property type="component" value="Unassembled WGS sequence"/>
</dbReference>
<feature type="region of interest" description="Disordered" evidence="1">
    <location>
        <begin position="73"/>
        <end position="190"/>
    </location>
</feature>
<feature type="compositionally biased region" description="Polar residues" evidence="1">
    <location>
        <begin position="159"/>
        <end position="185"/>
    </location>
</feature>
<protein>
    <submittedName>
        <fullName evidence="2">Uncharacterized protein</fullName>
    </submittedName>
</protein>
<evidence type="ECO:0000313" key="3">
    <source>
        <dbReference type="Proteomes" id="UP001149813"/>
    </source>
</evidence>
<name>A0A9W8CNX0_9FUNG</name>
<evidence type="ECO:0000313" key="2">
    <source>
        <dbReference type="EMBL" id="KAJ1718483.1"/>
    </source>
</evidence>
<keyword evidence="3" id="KW-1185">Reference proteome</keyword>
<feature type="compositionally biased region" description="Polar residues" evidence="1">
    <location>
        <begin position="460"/>
        <end position="469"/>
    </location>
</feature>
<feature type="compositionally biased region" description="Polar residues" evidence="1">
    <location>
        <begin position="295"/>
        <end position="320"/>
    </location>
</feature>
<feature type="compositionally biased region" description="Polar residues" evidence="1">
    <location>
        <begin position="440"/>
        <end position="449"/>
    </location>
</feature>
<proteinExistence type="predicted"/>
<dbReference type="EMBL" id="JANBOJ010000870">
    <property type="protein sequence ID" value="KAJ1718483.1"/>
    <property type="molecule type" value="Genomic_DNA"/>
</dbReference>
<feature type="compositionally biased region" description="Basic and acidic residues" evidence="1">
    <location>
        <begin position="265"/>
        <end position="279"/>
    </location>
</feature>
<accession>A0A9W8CNX0</accession>
<dbReference type="OrthoDB" id="9996127at2759"/>